<dbReference type="Proteomes" id="UP000327039">
    <property type="component" value="Unassembled WGS sequence"/>
</dbReference>
<sequence length="349" mass="37833">MASPSSRMLHLLSLLQVRRDWPGDVLAERLGVSPRTVRRDIERLRELGYSIESLRGPVGGYRLSSGSELPPLLFDDDQAVAVALALAVAPASGADIAEAAARSLAIVRQVMPSRLRHRVDAVDVRASIGDVAVDPEVLVAVSQAVSAHEMLRFSYTPAWGTAEEHRPSLRVEPHAVIARDGRWYLLAWNADAQADIDVDAPAERTRGAWRTYRIDRIRPRNPTRLRFAPRPIPGGDPVAFVAARSRGSSSSDAAWPCIGTVVLDLPPQRVAPFVDSDSRVEERPDGRTILTMGSWSWGALAARFAGFDAELEITGPDALRDAAAQLGRRLLSGGRGSRPRRSSPAAASD</sequence>
<keyword evidence="1" id="KW-0805">Transcription regulation</keyword>
<dbReference type="GO" id="GO:0003700">
    <property type="term" value="F:DNA-binding transcription factor activity"/>
    <property type="evidence" value="ECO:0007669"/>
    <property type="project" value="InterPro"/>
</dbReference>
<evidence type="ECO:0000256" key="4">
    <source>
        <dbReference type="SAM" id="MobiDB-lite"/>
    </source>
</evidence>
<dbReference type="OrthoDB" id="8555652at2"/>
<reference evidence="7" key="1">
    <citation type="submission" date="2019-09" db="EMBL/GenBank/DDBJ databases">
        <title>Mumia zhuanghuii sp. nov. isolated from the intestinal contents of plateau pika (Ochotona curzoniae) in the Qinghai-Tibet plateau of China.</title>
        <authorList>
            <person name="Tian Z."/>
        </authorList>
    </citation>
    <scope>NUCLEOTIDE SEQUENCE [LARGE SCALE GENOMIC DNA]</scope>
    <source>
        <strain evidence="7">DSM 25564</strain>
    </source>
</reference>
<dbReference type="PANTHER" id="PTHR34580:SF3">
    <property type="entry name" value="PROTEIN PAFB"/>
    <property type="match status" value="1"/>
</dbReference>
<dbReference type="PROSITE" id="PS00894">
    <property type="entry name" value="HTH_DEOR_1"/>
    <property type="match status" value="1"/>
</dbReference>
<dbReference type="RefSeq" id="WP_150419106.1">
    <property type="nucleotide sequence ID" value="NZ_VYRZ01000002.1"/>
</dbReference>
<evidence type="ECO:0000256" key="2">
    <source>
        <dbReference type="ARBA" id="ARBA00023125"/>
    </source>
</evidence>
<dbReference type="InterPro" id="IPR001034">
    <property type="entry name" value="DeoR_HTH"/>
</dbReference>
<keyword evidence="2" id="KW-0238">DNA-binding</keyword>
<dbReference type="Gene3D" id="1.10.10.10">
    <property type="entry name" value="Winged helix-like DNA-binding domain superfamily/Winged helix DNA-binding domain"/>
    <property type="match status" value="1"/>
</dbReference>
<keyword evidence="7" id="KW-1185">Reference proteome</keyword>
<dbReference type="InterPro" id="IPR036388">
    <property type="entry name" value="WH-like_DNA-bd_sf"/>
</dbReference>
<dbReference type="InterPro" id="IPR036390">
    <property type="entry name" value="WH_DNA-bd_sf"/>
</dbReference>
<feature type="domain" description="HTH deoR-type" evidence="5">
    <location>
        <begin position="4"/>
        <end position="59"/>
    </location>
</feature>
<dbReference type="Pfam" id="PF13280">
    <property type="entry name" value="WYL"/>
    <property type="match status" value="1"/>
</dbReference>
<evidence type="ECO:0000256" key="3">
    <source>
        <dbReference type="ARBA" id="ARBA00023163"/>
    </source>
</evidence>
<proteinExistence type="predicted"/>
<dbReference type="SUPFAM" id="SSF46785">
    <property type="entry name" value="Winged helix' DNA-binding domain"/>
    <property type="match status" value="1"/>
</dbReference>
<dbReference type="GO" id="GO:0003677">
    <property type="term" value="F:DNA binding"/>
    <property type="evidence" value="ECO:0007669"/>
    <property type="project" value="UniProtKB-KW"/>
</dbReference>
<evidence type="ECO:0000313" key="6">
    <source>
        <dbReference type="EMBL" id="KAA9086939.1"/>
    </source>
</evidence>
<evidence type="ECO:0000259" key="5">
    <source>
        <dbReference type="PROSITE" id="PS51000"/>
    </source>
</evidence>
<dbReference type="AlphaFoldDB" id="A0A5J5IR82"/>
<dbReference type="InterPro" id="IPR018356">
    <property type="entry name" value="Tscrpt_reg_HTH_DeoR_CS"/>
</dbReference>
<feature type="region of interest" description="Disordered" evidence="4">
    <location>
        <begin position="330"/>
        <end position="349"/>
    </location>
</feature>
<dbReference type="Pfam" id="PF25583">
    <property type="entry name" value="WCX"/>
    <property type="match status" value="1"/>
</dbReference>
<keyword evidence="3" id="KW-0804">Transcription</keyword>
<dbReference type="PANTHER" id="PTHR34580">
    <property type="match status" value="1"/>
</dbReference>
<dbReference type="InterPro" id="IPR057727">
    <property type="entry name" value="WCX_dom"/>
</dbReference>
<name>A0A5J5IR82_9MICO</name>
<gene>
    <name evidence="6" type="ORF">F6B42_08120</name>
</gene>
<dbReference type="EMBL" id="VYRZ01000002">
    <property type="protein sequence ID" value="KAA9086939.1"/>
    <property type="molecule type" value="Genomic_DNA"/>
</dbReference>
<dbReference type="InterPro" id="IPR051534">
    <property type="entry name" value="CBASS_pafABC_assoc_protein"/>
</dbReference>
<comment type="caution">
    <text evidence="6">The sequence shown here is derived from an EMBL/GenBank/DDBJ whole genome shotgun (WGS) entry which is preliminary data.</text>
</comment>
<evidence type="ECO:0000256" key="1">
    <source>
        <dbReference type="ARBA" id="ARBA00023015"/>
    </source>
</evidence>
<dbReference type="PROSITE" id="PS51000">
    <property type="entry name" value="HTH_DEOR_2"/>
    <property type="match status" value="1"/>
</dbReference>
<dbReference type="PROSITE" id="PS52050">
    <property type="entry name" value="WYL"/>
    <property type="match status" value="1"/>
</dbReference>
<evidence type="ECO:0000313" key="7">
    <source>
        <dbReference type="Proteomes" id="UP000327039"/>
    </source>
</evidence>
<organism evidence="6 7">
    <name type="scientific">Microbacterium radiodurans</name>
    <dbReference type="NCBI Taxonomy" id="661398"/>
    <lineage>
        <taxon>Bacteria</taxon>
        <taxon>Bacillati</taxon>
        <taxon>Actinomycetota</taxon>
        <taxon>Actinomycetes</taxon>
        <taxon>Micrococcales</taxon>
        <taxon>Microbacteriaceae</taxon>
        <taxon>Microbacterium</taxon>
    </lineage>
</organism>
<dbReference type="InterPro" id="IPR026881">
    <property type="entry name" value="WYL_dom"/>
</dbReference>
<accession>A0A5J5IR82</accession>
<dbReference type="InterPro" id="IPR013196">
    <property type="entry name" value="HTH_11"/>
</dbReference>
<dbReference type="Pfam" id="PF08279">
    <property type="entry name" value="HTH_11"/>
    <property type="match status" value="1"/>
</dbReference>
<protein>
    <submittedName>
        <fullName evidence="6">WYL domain-containing protein</fullName>
    </submittedName>
</protein>